<dbReference type="AlphaFoldDB" id="A0A1V9U371"/>
<evidence type="ECO:0000259" key="1">
    <source>
        <dbReference type="Pfam" id="PF20464"/>
    </source>
</evidence>
<accession>A0A1V9U371</accession>
<dbReference type="RefSeq" id="WP_081516116.1">
    <property type="nucleotide sequence ID" value="NZ_JAQEEQ010000012.1"/>
</dbReference>
<keyword evidence="2" id="KW-0378">Hydrolase</keyword>
<proteinExistence type="predicted"/>
<reference evidence="2 3" key="1">
    <citation type="submission" date="2017-03" db="EMBL/GenBank/DDBJ databases">
        <title>Phylogenomics and comparative genomics of Lactobacillus salivarius, a mammalian gut commensal.</title>
        <authorList>
            <person name="Harris H.M."/>
        </authorList>
    </citation>
    <scope>NUCLEOTIDE SEQUENCE [LARGE SCALE GENOMIC DNA]</scope>
    <source>
        <strain evidence="2 3">AH4231</strain>
    </source>
</reference>
<feature type="domain" description="MmeI-like N-terminal" evidence="1">
    <location>
        <begin position="2"/>
        <end position="159"/>
    </location>
</feature>
<dbReference type="Pfam" id="PF20464">
    <property type="entry name" value="MmeI_N"/>
    <property type="match status" value="1"/>
</dbReference>
<organism evidence="2 3">
    <name type="scientific">Ligilactobacillus salivarius</name>
    <dbReference type="NCBI Taxonomy" id="1624"/>
    <lineage>
        <taxon>Bacteria</taxon>
        <taxon>Bacillati</taxon>
        <taxon>Bacillota</taxon>
        <taxon>Bacilli</taxon>
        <taxon>Lactobacillales</taxon>
        <taxon>Lactobacillaceae</taxon>
        <taxon>Ligilactobacillus</taxon>
    </lineage>
</organism>
<dbReference type="GO" id="GO:0004519">
    <property type="term" value="F:endonuclease activity"/>
    <property type="evidence" value="ECO:0007669"/>
    <property type="project" value="UniProtKB-KW"/>
</dbReference>
<keyword evidence="2" id="KW-0255">Endonuclease</keyword>
<dbReference type="InterPro" id="IPR046817">
    <property type="entry name" value="MmeI_N"/>
</dbReference>
<comment type="caution">
    <text evidence="2">The sequence shown here is derived from an EMBL/GenBank/DDBJ whole genome shotgun (WGS) entry which is preliminary data.</text>
</comment>
<keyword evidence="2" id="KW-0540">Nuclease</keyword>
<sequence length="167" mass="19538">MAITEYEDKIKDIVENLDKEEFIFEFLGVYSKIAKSTITKLRKGTNNLSKVPGEYHLKNKLYFKQVSGDTLQAFTDLINKISQQNVNPRYIMVTDFKNLIARDTKTQETIDIDFKKLPRNFEFFLAWNGIEKADFERENPADLKAAERFAKLYDTLLKDNVCMLFSK</sequence>
<evidence type="ECO:0000313" key="3">
    <source>
        <dbReference type="Proteomes" id="UP000192353"/>
    </source>
</evidence>
<protein>
    <submittedName>
        <fullName evidence="2">Type II restriction endonuclease subunit M</fullName>
    </submittedName>
</protein>
<dbReference type="Proteomes" id="UP000192353">
    <property type="component" value="Unassembled WGS sequence"/>
</dbReference>
<gene>
    <name evidence="2" type="ORF">B6U37_10265</name>
</gene>
<evidence type="ECO:0000313" key="2">
    <source>
        <dbReference type="EMBL" id="OQR24189.1"/>
    </source>
</evidence>
<name>A0A1V9U371_9LACO</name>
<dbReference type="EMBL" id="NBEY01000090">
    <property type="protein sequence ID" value="OQR24189.1"/>
    <property type="molecule type" value="Genomic_DNA"/>
</dbReference>